<keyword evidence="3" id="KW-0677">Repeat</keyword>
<dbReference type="PRINTS" id="PR00364">
    <property type="entry name" value="DISEASERSIST"/>
</dbReference>
<dbReference type="Pfam" id="PF23559">
    <property type="entry name" value="WHD_DRP"/>
    <property type="match status" value="1"/>
</dbReference>
<accession>A0A835KM12</accession>
<dbReference type="Gene3D" id="1.20.5.4130">
    <property type="match status" value="1"/>
</dbReference>
<dbReference type="InterPro" id="IPR002182">
    <property type="entry name" value="NB-ARC"/>
</dbReference>
<dbReference type="FunFam" id="1.10.10.10:FF:000322">
    <property type="entry name" value="Probable disease resistance protein At1g63360"/>
    <property type="match status" value="1"/>
</dbReference>
<dbReference type="SUPFAM" id="SSF52540">
    <property type="entry name" value="P-loop containing nucleoside triphosphate hydrolases"/>
    <property type="match status" value="2"/>
</dbReference>
<protein>
    <recommendedName>
        <fullName evidence="14">Disease resistance protein RPM1</fullName>
    </recommendedName>
</protein>
<dbReference type="SUPFAM" id="SSF52047">
    <property type="entry name" value="RNI-like"/>
    <property type="match status" value="1"/>
</dbReference>
<feature type="domain" description="NB-ARC" evidence="8">
    <location>
        <begin position="175"/>
        <end position="342"/>
    </location>
</feature>
<dbReference type="InterPro" id="IPR041118">
    <property type="entry name" value="Rx_N"/>
</dbReference>
<dbReference type="GO" id="GO:0002758">
    <property type="term" value="P:innate immune response-activating signaling pathway"/>
    <property type="evidence" value="ECO:0007669"/>
    <property type="project" value="UniProtKB-ARBA"/>
</dbReference>
<dbReference type="GO" id="GO:0009626">
    <property type="term" value="P:plant-type hypersensitive response"/>
    <property type="evidence" value="ECO:0007669"/>
    <property type="project" value="UniProtKB-ARBA"/>
</dbReference>
<dbReference type="Gene3D" id="3.80.10.10">
    <property type="entry name" value="Ribonuclease Inhibitor"/>
    <property type="match status" value="2"/>
</dbReference>
<dbReference type="GO" id="GO:0043531">
    <property type="term" value="F:ADP binding"/>
    <property type="evidence" value="ECO:0007669"/>
    <property type="project" value="InterPro"/>
</dbReference>
<feature type="domain" description="Disease resistance N-terminal" evidence="9">
    <location>
        <begin position="13"/>
        <end position="94"/>
    </location>
</feature>
<evidence type="ECO:0000259" key="9">
    <source>
        <dbReference type="Pfam" id="PF18052"/>
    </source>
</evidence>
<evidence type="ECO:0000256" key="2">
    <source>
        <dbReference type="ARBA" id="ARBA00022614"/>
    </source>
</evidence>
<dbReference type="InterPro" id="IPR032675">
    <property type="entry name" value="LRR_dom_sf"/>
</dbReference>
<dbReference type="OrthoDB" id="674604at2759"/>
<keyword evidence="4" id="KW-0547">Nucleotide-binding</keyword>
<organism evidence="12 13">
    <name type="scientific">Digitaria exilis</name>
    <dbReference type="NCBI Taxonomy" id="1010633"/>
    <lineage>
        <taxon>Eukaryota</taxon>
        <taxon>Viridiplantae</taxon>
        <taxon>Streptophyta</taxon>
        <taxon>Embryophyta</taxon>
        <taxon>Tracheophyta</taxon>
        <taxon>Spermatophyta</taxon>
        <taxon>Magnoliopsida</taxon>
        <taxon>Liliopsida</taxon>
        <taxon>Poales</taxon>
        <taxon>Poaceae</taxon>
        <taxon>PACMAD clade</taxon>
        <taxon>Panicoideae</taxon>
        <taxon>Panicodae</taxon>
        <taxon>Paniceae</taxon>
        <taxon>Anthephorinae</taxon>
        <taxon>Digitaria</taxon>
    </lineage>
</organism>
<dbReference type="PANTHER" id="PTHR23155:SF1114">
    <property type="entry name" value="OS02G0475500 PROTEIN"/>
    <property type="match status" value="1"/>
</dbReference>
<evidence type="ECO:0000313" key="13">
    <source>
        <dbReference type="Proteomes" id="UP000636709"/>
    </source>
</evidence>
<keyword evidence="13" id="KW-1185">Reference proteome</keyword>
<dbReference type="CDD" id="cd14798">
    <property type="entry name" value="RX-CC_like"/>
    <property type="match status" value="1"/>
</dbReference>
<keyword evidence="2" id="KW-0433">Leucine-rich repeat</keyword>
<keyword evidence="6" id="KW-0175">Coiled coil</keyword>
<proteinExistence type="inferred from homology"/>
<evidence type="ECO:0000259" key="8">
    <source>
        <dbReference type="Pfam" id="PF00931"/>
    </source>
</evidence>
<dbReference type="AlphaFoldDB" id="A0A835KM12"/>
<feature type="domain" description="NB-ARC" evidence="8">
    <location>
        <begin position="396"/>
        <end position="578"/>
    </location>
</feature>
<dbReference type="InterPro" id="IPR042197">
    <property type="entry name" value="Apaf_helical"/>
</dbReference>
<evidence type="ECO:0000256" key="1">
    <source>
        <dbReference type="ARBA" id="ARBA00008894"/>
    </source>
</evidence>
<dbReference type="InterPro" id="IPR036388">
    <property type="entry name" value="WH-like_DNA-bd_sf"/>
</dbReference>
<evidence type="ECO:0000256" key="3">
    <source>
        <dbReference type="ARBA" id="ARBA00022737"/>
    </source>
</evidence>
<evidence type="ECO:0000256" key="7">
    <source>
        <dbReference type="SAM" id="MobiDB-lite"/>
    </source>
</evidence>
<feature type="domain" description="Disease resistance R13L4/SHOC-2-like LRR" evidence="11">
    <location>
        <begin position="948"/>
        <end position="1211"/>
    </location>
</feature>
<gene>
    <name evidence="12" type="ORF">HU200_010658</name>
</gene>
<dbReference type="InterPro" id="IPR038005">
    <property type="entry name" value="RX-like_CC"/>
</dbReference>
<comment type="caution">
    <text evidence="12">The sequence shown here is derived from an EMBL/GenBank/DDBJ whole genome shotgun (WGS) entry which is preliminary data.</text>
</comment>
<evidence type="ECO:0008006" key="14">
    <source>
        <dbReference type="Google" id="ProtNLM"/>
    </source>
</evidence>
<evidence type="ECO:0000256" key="5">
    <source>
        <dbReference type="ARBA" id="ARBA00022821"/>
    </source>
</evidence>
<keyword evidence="5" id="KW-0611">Plant defense</keyword>
<feature type="compositionally biased region" description="Polar residues" evidence="7">
    <location>
        <begin position="345"/>
        <end position="364"/>
    </location>
</feature>
<evidence type="ECO:0000256" key="4">
    <source>
        <dbReference type="ARBA" id="ARBA00022741"/>
    </source>
</evidence>
<evidence type="ECO:0000259" key="10">
    <source>
        <dbReference type="Pfam" id="PF23559"/>
    </source>
</evidence>
<dbReference type="Pfam" id="PF00931">
    <property type="entry name" value="NB-ARC"/>
    <property type="match status" value="2"/>
</dbReference>
<feature type="region of interest" description="Disordered" evidence="7">
    <location>
        <begin position="1207"/>
        <end position="1230"/>
    </location>
</feature>
<dbReference type="InterPro" id="IPR027417">
    <property type="entry name" value="P-loop_NTPase"/>
</dbReference>
<dbReference type="InterPro" id="IPR058922">
    <property type="entry name" value="WHD_DRP"/>
</dbReference>
<comment type="similarity">
    <text evidence="1">Belongs to the disease resistance NB-LRR family.</text>
</comment>
<name>A0A835KM12_9POAL</name>
<dbReference type="Gene3D" id="1.10.8.430">
    <property type="entry name" value="Helical domain of apoptotic protease-activating factors"/>
    <property type="match status" value="1"/>
</dbReference>
<evidence type="ECO:0000259" key="11">
    <source>
        <dbReference type="Pfam" id="PF23598"/>
    </source>
</evidence>
<sequence>MEATVLSVGKSVLDAALGYAKSTIAEEVALQLGVHRDHAFVRDELEMMRAFLMAAHDERQDSKVFKTWVKQVRDVAYDVEDCLQDFTVHLDNASLPQKLWERRRIAKKMKELRLKVEDVSHRNRRYQLLKDHTTSSSRPSSSITAATIFGVDEARCVANQDRSRADLVHLISNSKEEDDLGVIAVWGTNGGDLGQASIIRAAYENVDVKRRFPCRAWARVVDPFNPREFVQGLVKHYKLGVGVDALLELATDKALEDLAAEFSRYANDNSYLIVITNLSTIEEWDLVKICFPNNKKGSRIIVSTTQIEVARLCAGQEVQVSELSQLSADQTLYAFYEKKLFPSAQGSQDETTVDNSPPSTSEISEIQPEGADANNAAPNIRTTAYFLESSHLIGREREKSEIAELLNQSAQELQVISVWGMGGLGKTTLVRDFKSMFEINAYVTVMHPFNLEELLKRLVMQLHAESSKRMGATHLGVGSTRGSLFAMMGVEELITELARLLYGKRFLIILDDLSSTVAWDSIMQSFPRVIENACRIIVTTREENIARHCSSRQENVYKLKGLQYKDALELFIRKVFRDPAIDLDNHPELVDEAKLIIKKCDGLPLALVTIGGFLANQPKTVVEWRKLNKNISSELEMNPKLGPINSILRKSYDGFPYHLKSCFLYMSIFPGDHKVSQTSLVRHWIAENYSREIREKTVEEIASDYLHELIDRSMILPSQQSVFSRKAFDSCRVHDLMREIAISNSSEENLVFKLEEGCSSNAQGIVRHLAISSDWKGDRNEFESIVDLSCVRSMTVFGTVRPFFISEKMKLLRVLDLEHTEGLVDHHIQQIAELYHLKYLSLRGCRDIYYLPDSLGNLRQLQTLDIAFTNVRKLPKTIVRLTKLRHLCAGALGINEDLSKLGVNQLCLLTLCPLAFCVACCAPRLLKRRLDIDGEPNRHDVCTMCCCSLTPLVATRESTRGIQVPKGIGKLKGLQTMGLVNLARGKKILHDIKRLTLLRKLSLTGISRKNARELCSTIANLSCLESLLLRAEGHIGLLGCLNGISSPPENLQSLKLYGTLGELPPWIRSDKLKNLVKLSLRSTRIFGFNASDTIDVLGRLPNLAILRLRLESFLGHDLHFTFHGDQAFPSLKVMEFDRPQGLQEMRFEEGAMPNLELLDFCAWYQEARVGLLTGLECLTRLKEFTLSGSDYDDDFMEDLRAQLARNPNQPNFKRTARHIAPGPSQSADKS</sequence>
<dbReference type="GO" id="GO:0042742">
    <property type="term" value="P:defense response to bacterium"/>
    <property type="evidence" value="ECO:0007669"/>
    <property type="project" value="UniProtKB-ARBA"/>
</dbReference>
<dbReference type="Gene3D" id="3.40.50.300">
    <property type="entry name" value="P-loop containing nucleotide triphosphate hydrolases"/>
    <property type="match status" value="2"/>
</dbReference>
<dbReference type="InterPro" id="IPR055414">
    <property type="entry name" value="LRR_R13L4/SHOC2-like"/>
</dbReference>
<evidence type="ECO:0000256" key="6">
    <source>
        <dbReference type="ARBA" id="ARBA00023054"/>
    </source>
</evidence>
<evidence type="ECO:0000313" key="12">
    <source>
        <dbReference type="EMBL" id="KAF8758142.1"/>
    </source>
</evidence>
<dbReference type="Proteomes" id="UP000636709">
    <property type="component" value="Unassembled WGS sequence"/>
</dbReference>
<feature type="domain" description="Disease resistance R13L4/SHOC-2-like LRR" evidence="11">
    <location>
        <begin position="791"/>
        <end position="891"/>
    </location>
</feature>
<dbReference type="Pfam" id="PF18052">
    <property type="entry name" value="Rx_N"/>
    <property type="match status" value="1"/>
</dbReference>
<dbReference type="EMBL" id="JACEFO010000740">
    <property type="protein sequence ID" value="KAF8758142.1"/>
    <property type="molecule type" value="Genomic_DNA"/>
</dbReference>
<dbReference type="PANTHER" id="PTHR23155">
    <property type="entry name" value="DISEASE RESISTANCE PROTEIN RP"/>
    <property type="match status" value="1"/>
</dbReference>
<feature type="domain" description="Disease resistance protein winged helix" evidence="10">
    <location>
        <begin position="668"/>
        <end position="741"/>
    </location>
</feature>
<dbReference type="Gene3D" id="1.10.10.10">
    <property type="entry name" value="Winged helix-like DNA-binding domain superfamily/Winged helix DNA-binding domain"/>
    <property type="match status" value="1"/>
</dbReference>
<dbReference type="Pfam" id="PF23598">
    <property type="entry name" value="LRR_14"/>
    <property type="match status" value="2"/>
</dbReference>
<feature type="region of interest" description="Disordered" evidence="7">
    <location>
        <begin position="345"/>
        <end position="376"/>
    </location>
</feature>
<dbReference type="InterPro" id="IPR044974">
    <property type="entry name" value="Disease_R_plants"/>
</dbReference>
<reference evidence="12" key="1">
    <citation type="submission" date="2020-07" db="EMBL/GenBank/DDBJ databases">
        <title>Genome sequence and genetic diversity analysis of an under-domesticated orphan crop, white fonio (Digitaria exilis).</title>
        <authorList>
            <person name="Bennetzen J.L."/>
            <person name="Chen S."/>
            <person name="Ma X."/>
            <person name="Wang X."/>
            <person name="Yssel A.E.J."/>
            <person name="Chaluvadi S.R."/>
            <person name="Johnson M."/>
            <person name="Gangashetty P."/>
            <person name="Hamidou F."/>
            <person name="Sanogo M.D."/>
            <person name="Zwaenepoel A."/>
            <person name="Wallace J."/>
            <person name="Van De Peer Y."/>
            <person name="Van Deynze A."/>
        </authorList>
    </citation>
    <scope>NUCLEOTIDE SEQUENCE</scope>
    <source>
        <tissue evidence="12">Leaves</tissue>
    </source>
</reference>